<organism evidence="2 3">
    <name type="scientific">Papaver somniferum</name>
    <name type="common">Opium poppy</name>
    <dbReference type="NCBI Taxonomy" id="3469"/>
    <lineage>
        <taxon>Eukaryota</taxon>
        <taxon>Viridiplantae</taxon>
        <taxon>Streptophyta</taxon>
        <taxon>Embryophyta</taxon>
        <taxon>Tracheophyta</taxon>
        <taxon>Spermatophyta</taxon>
        <taxon>Magnoliopsida</taxon>
        <taxon>Ranunculales</taxon>
        <taxon>Papaveraceae</taxon>
        <taxon>Papaveroideae</taxon>
        <taxon>Papaver</taxon>
    </lineage>
</organism>
<accession>A0A4Y7JZY6</accession>
<evidence type="ECO:0000313" key="2">
    <source>
        <dbReference type="EMBL" id="RZC66644.1"/>
    </source>
</evidence>
<sequence length="230" mass="26045">MSSSSETLHVVLFPFMAKGHTIPLVNLARLLCLHRNNNITVTIFTTNPNSAFIRQSLSDTKASVIDLTFPEFTHPEIPKESKVQINYHHFLSFASLTKLLQPEFDRILQSLQPDVSCIISDVFFPWSLESASKLDIPRYEFSGCSNFTVAIYDILAIQEFPVDSDDELFSLAPNFPDVRLTKNDLEPEVIHSQPGEVTDLFTDIYSATSNGTPEYTWKDNAKITKIEQRV</sequence>
<dbReference type="AlphaFoldDB" id="A0A4Y7JZY6"/>
<protein>
    <recommendedName>
        <fullName evidence="4">UDP-glycosyltransferase</fullName>
    </recommendedName>
</protein>
<gene>
    <name evidence="2" type="ORF">C5167_010339</name>
</gene>
<dbReference type="PANTHER" id="PTHR48047:SF51">
    <property type="entry name" value="GLYCOSYLTRANSFERASE"/>
    <property type="match status" value="1"/>
</dbReference>
<evidence type="ECO:0000256" key="1">
    <source>
        <dbReference type="ARBA" id="ARBA00009995"/>
    </source>
</evidence>
<keyword evidence="3" id="KW-1185">Reference proteome</keyword>
<comment type="similarity">
    <text evidence="1">Belongs to the UDP-glycosyltransferase family.</text>
</comment>
<reference evidence="2 3" key="1">
    <citation type="journal article" date="2018" name="Science">
        <title>The opium poppy genome and morphinan production.</title>
        <authorList>
            <person name="Guo L."/>
            <person name="Winzer T."/>
            <person name="Yang X."/>
            <person name="Li Y."/>
            <person name="Ning Z."/>
            <person name="He Z."/>
            <person name="Teodor R."/>
            <person name="Lu Y."/>
            <person name="Bowser T.A."/>
            <person name="Graham I.A."/>
            <person name="Ye K."/>
        </authorList>
    </citation>
    <scope>NUCLEOTIDE SEQUENCE [LARGE SCALE GENOMIC DNA]</scope>
    <source>
        <strain evidence="3">cv. HN1</strain>
        <tissue evidence="2">Leaves</tissue>
    </source>
</reference>
<proteinExistence type="inferred from homology"/>
<dbReference type="EMBL" id="CM010720">
    <property type="protein sequence ID" value="RZC66644.1"/>
    <property type="molecule type" value="Genomic_DNA"/>
</dbReference>
<dbReference type="Gene3D" id="3.40.50.2000">
    <property type="entry name" value="Glycogen Phosphorylase B"/>
    <property type="match status" value="1"/>
</dbReference>
<dbReference type="OMA" id="ANSIECY"/>
<dbReference type="PANTHER" id="PTHR48047">
    <property type="entry name" value="GLYCOSYLTRANSFERASE"/>
    <property type="match status" value="1"/>
</dbReference>
<dbReference type="Proteomes" id="UP000316621">
    <property type="component" value="Chromosome 6"/>
</dbReference>
<evidence type="ECO:0000313" key="3">
    <source>
        <dbReference type="Proteomes" id="UP000316621"/>
    </source>
</evidence>
<name>A0A4Y7JZY6_PAPSO</name>
<dbReference type="SUPFAM" id="SSF53756">
    <property type="entry name" value="UDP-Glycosyltransferase/glycogen phosphorylase"/>
    <property type="match status" value="1"/>
</dbReference>
<dbReference type="GO" id="GO:0035251">
    <property type="term" value="F:UDP-glucosyltransferase activity"/>
    <property type="evidence" value="ECO:0007669"/>
    <property type="project" value="TreeGrafter"/>
</dbReference>
<evidence type="ECO:0008006" key="4">
    <source>
        <dbReference type="Google" id="ProtNLM"/>
    </source>
</evidence>
<dbReference type="Gramene" id="RZC66644">
    <property type="protein sequence ID" value="RZC66644"/>
    <property type="gene ID" value="C5167_010339"/>
</dbReference>